<dbReference type="GO" id="GO:0080025">
    <property type="term" value="F:phosphatidylinositol-3,5-bisphosphate binding"/>
    <property type="evidence" value="ECO:0007669"/>
    <property type="project" value="EnsemblFungi"/>
</dbReference>
<dbReference type="SUPFAM" id="SSF50249">
    <property type="entry name" value="Nucleic acid-binding proteins"/>
    <property type="match status" value="1"/>
</dbReference>
<dbReference type="GO" id="GO:0017102">
    <property type="term" value="C:methionyl glutamyl tRNA synthetase complex"/>
    <property type="evidence" value="ECO:0007669"/>
    <property type="project" value="EnsemblFungi"/>
</dbReference>
<dbReference type="GO" id="GO:0008047">
    <property type="term" value="F:enzyme activator activity"/>
    <property type="evidence" value="ECO:0007669"/>
    <property type="project" value="EnsemblFungi"/>
</dbReference>
<evidence type="ECO:0000256" key="2">
    <source>
        <dbReference type="ARBA" id="ARBA00022884"/>
    </source>
</evidence>
<keyword evidence="7" id="KW-1185">Reference proteome</keyword>
<evidence type="ECO:0000259" key="5">
    <source>
        <dbReference type="PROSITE" id="PS50886"/>
    </source>
</evidence>
<dbReference type="Gene3D" id="2.40.50.140">
    <property type="entry name" value="Nucleic acid-binding proteins"/>
    <property type="match status" value="1"/>
</dbReference>
<name>A0A0G2H738_PHACM</name>
<dbReference type="InterPro" id="IPR012340">
    <property type="entry name" value="NA-bd_OB-fold"/>
</dbReference>
<dbReference type="PANTHER" id="PTHR11586">
    <property type="entry name" value="TRNA-AMINOACYLATION COFACTOR ARC1 FAMILY MEMBER"/>
    <property type="match status" value="1"/>
</dbReference>
<dbReference type="GO" id="GO:0010494">
    <property type="term" value="C:cytoplasmic stress granule"/>
    <property type="evidence" value="ECO:0007669"/>
    <property type="project" value="EnsemblFungi"/>
</dbReference>
<dbReference type="CDD" id="cd02799">
    <property type="entry name" value="tRNA_bind_EMAP-II_like"/>
    <property type="match status" value="1"/>
</dbReference>
<sequence length="300" mass="31826">MSSTEGTTKDAPSTTEKVQQKIHDLTIHTKDAIKRPAHSSMNPDDETAKHEPHPNSEGSTPGSAAATAESTTPKQKKEKKPKPPKQPAVTASPLSPALLDLRVGHILRAIPHPDADSLYISIIDMGDAPGSEHTSLDEATQKTVRTVCSGLRGLVPLEEMQDRKIIVVANLKPVTMRGIKSAAMVLAASPKPAQGADSHGHDRVVELVNPPAGAEAGDKVYFEGWPYGEGKGPEKQLNPKKKQWEAIQPGFLTGEDLTVGFDASATENIKAEEGKATKGNLVVDGKGVCTVKTLKGAVVR</sequence>
<feature type="compositionally biased region" description="Polar residues" evidence="4">
    <location>
        <begin position="1"/>
        <end position="17"/>
    </location>
</feature>
<feature type="domain" description="TRNA-binding" evidence="5">
    <location>
        <begin position="95"/>
        <end position="221"/>
    </location>
</feature>
<dbReference type="Pfam" id="PF01588">
    <property type="entry name" value="tRNA_bind"/>
    <property type="match status" value="1"/>
</dbReference>
<gene>
    <name evidence="6" type="ORF">UCRPC4_g02413</name>
</gene>
<evidence type="ECO:0000256" key="1">
    <source>
        <dbReference type="ARBA" id="ARBA00022555"/>
    </source>
</evidence>
<dbReference type="GO" id="GO:0006418">
    <property type="term" value="P:tRNA aminoacylation for protein translation"/>
    <property type="evidence" value="ECO:0007669"/>
    <property type="project" value="EnsemblFungi"/>
</dbReference>
<proteinExistence type="predicted"/>
<reference evidence="6 7" key="2">
    <citation type="submission" date="2015-05" db="EMBL/GenBank/DDBJ databases">
        <authorList>
            <person name="Morales-Cruz A."/>
            <person name="Amrine K.C."/>
            <person name="Cantu D."/>
        </authorList>
    </citation>
    <scope>NUCLEOTIDE SEQUENCE [LARGE SCALE GENOMIC DNA]</scope>
    <source>
        <strain evidence="6">UCRPC4</strain>
    </source>
</reference>
<protein>
    <submittedName>
        <fullName evidence="6">Putative cofactor for methionyland glutamyl-trna</fullName>
    </submittedName>
</protein>
<dbReference type="AlphaFoldDB" id="A0A0G2H738"/>
<keyword evidence="1 3" id="KW-0820">tRNA-binding</keyword>
<dbReference type="GO" id="GO:0032266">
    <property type="term" value="F:phosphatidylinositol-3-phosphate binding"/>
    <property type="evidence" value="ECO:0007669"/>
    <property type="project" value="EnsemblFungi"/>
</dbReference>
<feature type="compositionally biased region" description="Polar residues" evidence="4">
    <location>
        <begin position="56"/>
        <end position="72"/>
    </location>
</feature>
<evidence type="ECO:0000313" key="7">
    <source>
        <dbReference type="Proteomes" id="UP000053317"/>
    </source>
</evidence>
<organism evidence="6 7">
    <name type="scientific">Phaeomoniella chlamydospora</name>
    <name type="common">Phaeoacremonium chlamydosporum</name>
    <dbReference type="NCBI Taxonomy" id="158046"/>
    <lineage>
        <taxon>Eukaryota</taxon>
        <taxon>Fungi</taxon>
        <taxon>Dikarya</taxon>
        <taxon>Ascomycota</taxon>
        <taxon>Pezizomycotina</taxon>
        <taxon>Eurotiomycetes</taxon>
        <taxon>Chaetothyriomycetidae</taxon>
        <taxon>Phaeomoniellales</taxon>
        <taxon>Phaeomoniellaceae</taxon>
        <taxon>Phaeomoniella</taxon>
    </lineage>
</organism>
<feature type="compositionally biased region" description="Basic residues" evidence="4">
    <location>
        <begin position="74"/>
        <end position="83"/>
    </location>
</feature>
<dbReference type="Proteomes" id="UP000053317">
    <property type="component" value="Unassembled WGS sequence"/>
</dbReference>
<dbReference type="InterPro" id="IPR002547">
    <property type="entry name" value="tRNA-bd_dom"/>
</dbReference>
<keyword evidence="2 3" id="KW-0694">RNA-binding</keyword>
<comment type="caution">
    <text evidence="6">The sequence shown here is derived from an EMBL/GenBank/DDBJ whole genome shotgun (WGS) entry which is preliminary data.</text>
</comment>
<dbReference type="PROSITE" id="PS50886">
    <property type="entry name" value="TRBD"/>
    <property type="match status" value="1"/>
</dbReference>
<evidence type="ECO:0000256" key="4">
    <source>
        <dbReference type="SAM" id="MobiDB-lite"/>
    </source>
</evidence>
<evidence type="ECO:0000256" key="3">
    <source>
        <dbReference type="PROSITE-ProRule" id="PRU00209"/>
    </source>
</evidence>
<accession>A0A0G2H738</accession>
<dbReference type="GO" id="GO:0000049">
    <property type="term" value="F:tRNA binding"/>
    <property type="evidence" value="ECO:0007669"/>
    <property type="project" value="UniProtKB-UniRule"/>
</dbReference>
<evidence type="ECO:0000313" key="6">
    <source>
        <dbReference type="EMBL" id="KKY24455.1"/>
    </source>
</evidence>
<dbReference type="PANTHER" id="PTHR11586:SF33">
    <property type="entry name" value="AMINOACYL TRNA SYNTHASE COMPLEX-INTERACTING MULTIFUNCTIONAL PROTEIN 1"/>
    <property type="match status" value="1"/>
</dbReference>
<feature type="compositionally biased region" description="Basic and acidic residues" evidence="4">
    <location>
        <begin position="18"/>
        <end position="34"/>
    </location>
</feature>
<dbReference type="EMBL" id="LCWF01000059">
    <property type="protein sequence ID" value="KKY24455.1"/>
    <property type="molecule type" value="Genomic_DNA"/>
</dbReference>
<reference evidence="6 7" key="1">
    <citation type="submission" date="2015-05" db="EMBL/GenBank/DDBJ databases">
        <title>Distinctive expansion of gene families associated with plant cell wall degradation and secondary metabolism in the genomes of grapevine trunk pathogens.</title>
        <authorList>
            <person name="Lawrence D.P."/>
            <person name="Travadon R."/>
            <person name="Rolshausen P.E."/>
            <person name="Baumgartner K."/>
        </authorList>
    </citation>
    <scope>NUCLEOTIDE SEQUENCE [LARGE SCALE GENOMIC DNA]</scope>
    <source>
        <strain evidence="6">UCRPC4</strain>
    </source>
</reference>
<dbReference type="OrthoDB" id="19141at2759"/>
<dbReference type="InterPro" id="IPR051270">
    <property type="entry name" value="Tyrosine-tRNA_ligase_regulator"/>
</dbReference>
<dbReference type="GO" id="GO:0002161">
    <property type="term" value="F:aminoacyl-tRNA deacylase activity"/>
    <property type="evidence" value="ECO:0007669"/>
    <property type="project" value="EnsemblFungi"/>
</dbReference>
<feature type="region of interest" description="Disordered" evidence="4">
    <location>
        <begin position="1"/>
        <end position="93"/>
    </location>
</feature>